<dbReference type="Gene3D" id="2.10.70.10">
    <property type="entry name" value="Complement Module, domain 1"/>
    <property type="match status" value="2"/>
</dbReference>
<evidence type="ECO:0000259" key="4">
    <source>
        <dbReference type="PROSITE" id="PS50056"/>
    </source>
</evidence>
<dbReference type="SUPFAM" id="SSF52799">
    <property type="entry name" value="(Phosphotyrosine protein) phosphatases II"/>
    <property type="match status" value="2"/>
</dbReference>
<evidence type="ECO:0000313" key="6">
    <source>
        <dbReference type="EMBL" id="CAG2241350.1"/>
    </source>
</evidence>
<dbReference type="InterPro" id="IPR000436">
    <property type="entry name" value="Sushi_SCR_CCP_dom"/>
</dbReference>
<gene>
    <name evidence="6" type="ORF">MEDL_53575</name>
</gene>
<dbReference type="PANTHER" id="PTHR19134:SF449">
    <property type="entry name" value="TYROSINE-PROTEIN PHOSPHATASE 1"/>
    <property type="match status" value="1"/>
</dbReference>
<reference evidence="6" key="1">
    <citation type="submission" date="2021-03" db="EMBL/GenBank/DDBJ databases">
        <authorList>
            <person name="Bekaert M."/>
        </authorList>
    </citation>
    <scope>NUCLEOTIDE SEQUENCE</scope>
</reference>
<evidence type="ECO:0000259" key="5">
    <source>
        <dbReference type="PROSITE" id="PS50923"/>
    </source>
</evidence>
<organism evidence="6 7">
    <name type="scientific">Mytilus edulis</name>
    <name type="common">Blue mussel</name>
    <dbReference type="NCBI Taxonomy" id="6550"/>
    <lineage>
        <taxon>Eukaryota</taxon>
        <taxon>Metazoa</taxon>
        <taxon>Spiralia</taxon>
        <taxon>Lophotrochozoa</taxon>
        <taxon>Mollusca</taxon>
        <taxon>Bivalvia</taxon>
        <taxon>Autobranchia</taxon>
        <taxon>Pteriomorphia</taxon>
        <taxon>Mytilida</taxon>
        <taxon>Mytiloidea</taxon>
        <taxon>Mytilidae</taxon>
        <taxon>Mytilinae</taxon>
        <taxon>Mytilus</taxon>
    </lineage>
</organism>
<feature type="domain" description="Sushi" evidence="5">
    <location>
        <begin position="6"/>
        <end position="65"/>
    </location>
</feature>
<feature type="domain" description="Tyrosine-protein phosphatase" evidence="3">
    <location>
        <begin position="381"/>
        <end position="626"/>
    </location>
</feature>
<name>A0A8S3UCT7_MYTED</name>
<dbReference type="PANTHER" id="PTHR19134">
    <property type="entry name" value="RECEPTOR-TYPE TYROSINE-PROTEIN PHOSPHATASE"/>
    <property type="match status" value="1"/>
</dbReference>
<dbReference type="EC" id="3.1.3.48" evidence="6"/>
<feature type="domain" description="Tyrosine specific protein phosphatases" evidence="4">
    <location>
        <begin position="308"/>
        <end position="357"/>
    </location>
</feature>
<dbReference type="Pfam" id="PF00084">
    <property type="entry name" value="Sushi"/>
    <property type="match status" value="2"/>
</dbReference>
<keyword evidence="2" id="KW-0768">Sushi</keyword>
<dbReference type="PROSITE" id="PS50056">
    <property type="entry name" value="TYR_PHOSPHATASE_2"/>
    <property type="match status" value="2"/>
</dbReference>
<dbReference type="SUPFAM" id="SSF57535">
    <property type="entry name" value="Complement control module/SCR domain"/>
    <property type="match status" value="2"/>
</dbReference>
<dbReference type="SMART" id="SM00194">
    <property type="entry name" value="PTPc"/>
    <property type="match status" value="2"/>
</dbReference>
<keyword evidence="1 2" id="KW-1015">Disulfide bond</keyword>
<dbReference type="AlphaFoldDB" id="A0A8S3UCT7"/>
<dbReference type="InterPro" id="IPR000242">
    <property type="entry name" value="PTP_cat"/>
</dbReference>
<accession>A0A8S3UCT7</accession>
<dbReference type="InterPro" id="IPR029021">
    <property type="entry name" value="Prot-tyrosine_phosphatase-like"/>
</dbReference>
<dbReference type="OrthoDB" id="5981934at2759"/>
<dbReference type="InterPro" id="IPR035976">
    <property type="entry name" value="Sushi/SCR/CCP_sf"/>
</dbReference>
<evidence type="ECO:0000259" key="3">
    <source>
        <dbReference type="PROSITE" id="PS50055"/>
    </source>
</evidence>
<dbReference type="Gene3D" id="3.90.190.10">
    <property type="entry name" value="Protein tyrosine phosphatase superfamily"/>
    <property type="match status" value="3"/>
</dbReference>
<evidence type="ECO:0000313" key="7">
    <source>
        <dbReference type="Proteomes" id="UP000683360"/>
    </source>
</evidence>
<dbReference type="Proteomes" id="UP000683360">
    <property type="component" value="Unassembled WGS sequence"/>
</dbReference>
<dbReference type="InterPro" id="IPR050348">
    <property type="entry name" value="Protein-Tyr_Phosphatase"/>
</dbReference>
<dbReference type="InterPro" id="IPR003595">
    <property type="entry name" value="Tyr_Pase_cat"/>
</dbReference>
<dbReference type="PROSITE" id="PS50055">
    <property type="entry name" value="TYR_PHOSPHATASE_PTP"/>
    <property type="match status" value="2"/>
</dbReference>
<dbReference type="Pfam" id="PF00102">
    <property type="entry name" value="Y_phosphatase"/>
    <property type="match status" value="3"/>
</dbReference>
<dbReference type="CDD" id="cd00033">
    <property type="entry name" value="CCP"/>
    <property type="match status" value="2"/>
</dbReference>
<evidence type="ECO:0000256" key="2">
    <source>
        <dbReference type="PROSITE-ProRule" id="PRU00302"/>
    </source>
</evidence>
<proteinExistence type="predicted"/>
<feature type="domain" description="Tyrosine specific protein phosphatases" evidence="4">
    <location>
        <begin position="550"/>
        <end position="616"/>
    </location>
</feature>
<keyword evidence="7" id="KW-1185">Reference proteome</keyword>
<dbReference type="SMART" id="SM00032">
    <property type="entry name" value="CCP"/>
    <property type="match status" value="2"/>
</dbReference>
<dbReference type="GO" id="GO:0008045">
    <property type="term" value="P:motor neuron axon guidance"/>
    <property type="evidence" value="ECO:0007669"/>
    <property type="project" value="TreeGrafter"/>
</dbReference>
<protein>
    <submittedName>
        <fullName evidence="6">PTPRK</fullName>
        <ecNumber evidence="6">3.1.3.48</ecNumber>
    </submittedName>
</protein>
<dbReference type="PRINTS" id="PR00700">
    <property type="entry name" value="PRTYPHPHTASE"/>
</dbReference>
<feature type="disulfide bond" evidence="2">
    <location>
        <begin position="36"/>
        <end position="63"/>
    </location>
</feature>
<dbReference type="CDD" id="cd00047">
    <property type="entry name" value="PTPc"/>
    <property type="match status" value="2"/>
</dbReference>
<dbReference type="EMBL" id="CAJPWZ010002583">
    <property type="protein sequence ID" value="CAG2241350.1"/>
    <property type="molecule type" value="Genomic_DNA"/>
</dbReference>
<comment type="caution">
    <text evidence="2">Lacks conserved residue(s) required for the propagation of feature annotation.</text>
</comment>
<dbReference type="SMART" id="SM00404">
    <property type="entry name" value="PTPc_motif"/>
    <property type="match status" value="2"/>
</dbReference>
<keyword evidence="6" id="KW-0378">Hydrolase</keyword>
<dbReference type="InterPro" id="IPR000387">
    <property type="entry name" value="Tyr_Pase_dom"/>
</dbReference>
<evidence type="ECO:0000256" key="1">
    <source>
        <dbReference type="ARBA" id="ARBA00023157"/>
    </source>
</evidence>
<sequence>MNNSGVKCPQFKNISNIQQTILLTEYRFPEKASFQCNTGYIVKGNRQLSCLENGTWNNDQPTCDALKCRPPQLPTHASKTLRGSPYYYGDSIQFGCEHGYILNGTGTFKMHRQWRNTSTKNKDELRQKEPTLELDNSRTCIYSQVQEREATKPELPVLEIHSNNVYNNDEKEGIRSSGYYAFSAGSQLPNGAIEVGKFYKYVEMGRGKDGDIEQEFLVSVEHISINGYGQVRKYIAAQGPLDKTVDDFWSMVWQYDCGKIVMLTNVFENGKYWPDNEQQKTTFRSISLLLVIEEVYSDFTIRRLTLQSAGVGRTGTYIALDNIVNEAKERDYVEVFRSVEILRNQRVNMVQTAHQYLFLHEAVLEALMCPNSGVACSDFPDYYKDMMRFDTSKKKQKLQLEFEIMNGLSSRHDEEAFTKENLRKTEERTDIAISFQGYRDNKTFIVTQMPLETTVVDLWRLVYDYDIPTVVMLNQDTQKKSTNIYWPEGDESVTFGPFNITRMNTITKDLYTCLDLTYTYNNKESKQVTLFRTKFWEDNVIVPESANDMLAFLSATEDCYTHNREKGPVLVHCLNGCDKSGLYCVLATVIERLRIEQDVDIQHIIKQMRNRRPQIIPNFVSMTSQFECPSDIFRFSLSTDTISQFFFDLTESVFLVV</sequence>
<comment type="caution">
    <text evidence="6">The sequence shown here is derived from an EMBL/GenBank/DDBJ whole genome shotgun (WGS) entry which is preliminary data.</text>
</comment>
<dbReference type="GO" id="GO:0004725">
    <property type="term" value="F:protein tyrosine phosphatase activity"/>
    <property type="evidence" value="ECO:0007669"/>
    <property type="project" value="UniProtKB-EC"/>
</dbReference>
<feature type="domain" description="Tyrosine-protein phosphatase" evidence="3">
    <location>
        <begin position="201"/>
        <end position="366"/>
    </location>
</feature>
<dbReference type="PROSITE" id="PS50923">
    <property type="entry name" value="SUSHI"/>
    <property type="match status" value="1"/>
</dbReference>